<protein>
    <recommendedName>
        <fullName evidence="8">Carbamoyl phosphate synthase small chain</fullName>
        <ecNumber evidence="8">6.3.5.5</ecNumber>
    </recommendedName>
    <alternativeName>
        <fullName evidence="8">Carbamoyl phosphate synthetase glutamine chain</fullName>
    </alternativeName>
</protein>
<comment type="pathway">
    <text evidence="8">Pyrimidine metabolism; UMP biosynthesis via de novo pathway; (S)-dihydroorotate from bicarbonate: step 1/3.</text>
</comment>
<accession>A0ABW2NS14</accession>
<keyword evidence="4 8" id="KW-0547">Nucleotide-binding</keyword>
<dbReference type="Gene3D" id="3.40.50.880">
    <property type="match status" value="1"/>
</dbReference>
<comment type="catalytic activity">
    <reaction evidence="7 8">
        <text>hydrogencarbonate + L-glutamine + 2 ATP + H2O = carbamoyl phosphate + L-glutamate + 2 ADP + phosphate + 2 H(+)</text>
        <dbReference type="Rhea" id="RHEA:18633"/>
        <dbReference type="ChEBI" id="CHEBI:15377"/>
        <dbReference type="ChEBI" id="CHEBI:15378"/>
        <dbReference type="ChEBI" id="CHEBI:17544"/>
        <dbReference type="ChEBI" id="CHEBI:29985"/>
        <dbReference type="ChEBI" id="CHEBI:30616"/>
        <dbReference type="ChEBI" id="CHEBI:43474"/>
        <dbReference type="ChEBI" id="CHEBI:58228"/>
        <dbReference type="ChEBI" id="CHEBI:58359"/>
        <dbReference type="ChEBI" id="CHEBI:456216"/>
        <dbReference type="EC" id="6.3.5.5"/>
    </reaction>
</comment>
<evidence type="ECO:0000256" key="1">
    <source>
        <dbReference type="ARBA" id="ARBA00005077"/>
    </source>
</evidence>
<name>A0ABW2NS14_9BACL</name>
<dbReference type="InterPro" id="IPR035686">
    <property type="entry name" value="CPSase_GATase1"/>
</dbReference>
<sequence>MVRYLILEDGTVFEGMAFGADVSVSGEVVFTTSMTGYQEVMTDPSYCGQIITFTYPLIGNYGMNRHDYESINPAAAGVIVYENAAFPSHCESIQGMSEWLAAKNIPGLYGIDTRKLTRRLRKQGTVRGKLVNSCEKAQEIVRELNETPLITNQVSTVSTKTSYMLPNIGERVVVVDYGVKSGMLRELSMRQCDVVVVPYNATAAEILQLKPDGVLLSNGPGDPKDVPDALNTIAMLLDQNVPILGICLGHQLMSLACGAETIKLKFGHRGSNHPVKNLLTGKVALTSQNHGYAVDVESLGGTDLVLSHVAVNDGTAEGVIHKKKPAFSIQYHPEASPGPHDSNSIFDEFLTIMKTYKKEGVAHAKA</sequence>
<comment type="similarity">
    <text evidence="2 8">Belongs to the CarA family.</text>
</comment>
<proteinExistence type="inferred from homology"/>
<dbReference type="SMART" id="SM01097">
    <property type="entry name" value="CPSase_sm_chain"/>
    <property type="match status" value="1"/>
</dbReference>
<evidence type="ECO:0000313" key="10">
    <source>
        <dbReference type="EMBL" id="MFC7372104.1"/>
    </source>
</evidence>
<feature type="binding site" evidence="8">
    <location>
        <position position="251"/>
    </location>
    <ligand>
        <name>L-glutamine</name>
        <dbReference type="ChEBI" id="CHEBI:58359"/>
    </ligand>
</feature>
<keyword evidence="11" id="KW-1185">Reference proteome</keyword>
<dbReference type="PANTHER" id="PTHR43418">
    <property type="entry name" value="MULTIFUNCTIONAL TRYPTOPHAN BIOSYNTHESIS PROTEIN-RELATED"/>
    <property type="match status" value="1"/>
</dbReference>
<dbReference type="HAMAP" id="MF_01209">
    <property type="entry name" value="CPSase_S_chain"/>
    <property type="match status" value="1"/>
</dbReference>
<feature type="binding site" evidence="8">
    <location>
        <position position="221"/>
    </location>
    <ligand>
        <name>L-glutamine</name>
        <dbReference type="ChEBI" id="CHEBI:58359"/>
    </ligand>
</feature>
<dbReference type="EC" id="6.3.5.5" evidence="8"/>
<feature type="binding site" evidence="8">
    <location>
        <position position="248"/>
    </location>
    <ligand>
        <name>L-glutamine</name>
        <dbReference type="ChEBI" id="CHEBI:58359"/>
    </ligand>
</feature>
<keyword evidence="8" id="KW-0055">Arginine biosynthesis</keyword>
<evidence type="ECO:0000256" key="8">
    <source>
        <dbReference type="HAMAP-Rule" id="MF_01209"/>
    </source>
</evidence>
<dbReference type="Gene3D" id="3.50.30.20">
    <property type="entry name" value="Carbamoyl-phosphate synthase small subunit, N-terminal domain"/>
    <property type="match status" value="1"/>
</dbReference>
<keyword evidence="3 8" id="KW-0436">Ligase</keyword>
<feature type="binding site" evidence="8">
    <location>
        <position position="292"/>
    </location>
    <ligand>
        <name>L-glutamine</name>
        <dbReference type="ChEBI" id="CHEBI:58359"/>
    </ligand>
</feature>
<evidence type="ECO:0000256" key="6">
    <source>
        <dbReference type="ARBA" id="ARBA00022962"/>
    </source>
</evidence>
<keyword evidence="8" id="KW-0028">Amino-acid biosynthesis</keyword>
<dbReference type="EMBL" id="JBHTCP010000016">
    <property type="protein sequence ID" value="MFC7372104.1"/>
    <property type="molecule type" value="Genomic_DNA"/>
</dbReference>
<evidence type="ECO:0000256" key="4">
    <source>
        <dbReference type="ARBA" id="ARBA00022741"/>
    </source>
</evidence>
<feature type="region of interest" description="CPSase" evidence="8">
    <location>
        <begin position="1"/>
        <end position="170"/>
    </location>
</feature>
<dbReference type="Proteomes" id="UP001596549">
    <property type="component" value="Unassembled WGS sequence"/>
</dbReference>
<dbReference type="InterPro" id="IPR050472">
    <property type="entry name" value="Anth_synth/Amidotransfase"/>
</dbReference>
<feature type="binding site" evidence="8">
    <location>
        <position position="289"/>
    </location>
    <ligand>
        <name>L-glutamine</name>
        <dbReference type="ChEBI" id="CHEBI:58359"/>
    </ligand>
</feature>
<dbReference type="InterPro" id="IPR029062">
    <property type="entry name" value="Class_I_gatase-like"/>
</dbReference>
<feature type="binding site" evidence="8">
    <location>
        <position position="291"/>
    </location>
    <ligand>
        <name>L-glutamine</name>
        <dbReference type="ChEBI" id="CHEBI:58359"/>
    </ligand>
</feature>
<dbReference type="SUPFAM" id="SSF52021">
    <property type="entry name" value="Carbamoyl phosphate synthetase, small subunit N-terminal domain"/>
    <property type="match status" value="1"/>
</dbReference>
<comment type="subunit">
    <text evidence="8">Composed of two chains; the small (or glutamine) chain promotes the hydrolysis of glutamine to ammonia, which is used by the large (or ammonia) chain to synthesize carbamoyl phosphate. Tetramer of heterodimers (alpha,beta)4.</text>
</comment>
<comment type="caution">
    <text evidence="10">The sequence shown here is derived from an EMBL/GenBank/DDBJ whole genome shotgun (WGS) entry which is preliminary data.</text>
</comment>
<dbReference type="InterPro" id="IPR006274">
    <property type="entry name" value="CarbamoylP_synth_ssu"/>
</dbReference>
<dbReference type="InterPro" id="IPR002474">
    <property type="entry name" value="CarbamoylP_synth_ssu_N"/>
</dbReference>
<feature type="binding site" evidence="8">
    <location>
        <position position="45"/>
    </location>
    <ligand>
        <name>L-glutamine</name>
        <dbReference type="ChEBI" id="CHEBI:58359"/>
    </ligand>
</feature>
<evidence type="ECO:0000256" key="7">
    <source>
        <dbReference type="ARBA" id="ARBA00048816"/>
    </source>
</evidence>
<feature type="active site" description="Nucleophile" evidence="8">
    <location>
        <position position="247"/>
    </location>
</feature>
<evidence type="ECO:0000256" key="5">
    <source>
        <dbReference type="ARBA" id="ARBA00022840"/>
    </source>
</evidence>
<evidence type="ECO:0000256" key="3">
    <source>
        <dbReference type="ARBA" id="ARBA00022598"/>
    </source>
</evidence>
<evidence type="ECO:0000256" key="2">
    <source>
        <dbReference type="ARBA" id="ARBA00007800"/>
    </source>
</evidence>
<feature type="active site" evidence="8">
    <location>
        <position position="334"/>
    </location>
</feature>
<feature type="domain" description="Carbamoyl-phosphate synthase small subunit N-terminal" evidence="9">
    <location>
        <begin position="1"/>
        <end position="131"/>
    </location>
</feature>
<dbReference type="NCBIfam" id="TIGR01368">
    <property type="entry name" value="CPSaseIIsmall"/>
    <property type="match status" value="1"/>
</dbReference>
<keyword evidence="6 8" id="KW-0315">Glutamine amidotransferase</keyword>
<dbReference type="InterPro" id="IPR017926">
    <property type="entry name" value="GATASE"/>
</dbReference>
<comment type="pathway">
    <text evidence="1 8">Amino-acid biosynthesis; L-arginine biosynthesis; carbamoyl phosphate from bicarbonate: step 1/1.</text>
</comment>
<evidence type="ECO:0000259" key="9">
    <source>
        <dbReference type="SMART" id="SM01097"/>
    </source>
</evidence>
<dbReference type="Pfam" id="PF00117">
    <property type="entry name" value="GATase"/>
    <property type="match status" value="1"/>
</dbReference>
<dbReference type="PRINTS" id="PR00097">
    <property type="entry name" value="ANTSNTHASEII"/>
</dbReference>
<dbReference type="PRINTS" id="PR00099">
    <property type="entry name" value="CPSGATASE"/>
</dbReference>
<keyword evidence="5 8" id="KW-0067">ATP-binding</keyword>
<gene>
    <name evidence="8" type="primary">carA</name>
    <name evidence="10" type="ORF">ACFQPF_10455</name>
</gene>
<dbReference type="PANTHER" id="PTHR43418:SF7">
    <property type="entry name" value="CARBAMOYL-PHOSPHATE SYNTHASE SMALL CHAIN"/>
    <property type="match status" value="1"/>
</dbReference>
<dbReference type="NCBIfam" id="NF009475">
    <property type="entry name" value="PRK12838.1"/>
    <property type="match status" value="1"/>
</dbReference>
<dbReference type="Pfam" id="PF00988">
    <property type="entry name" value="CPSase_sm_chain"/>
    <property type="match status" value="1"/>
</dbReference>
<keyword evidence="8" id="KW-0665">Pyrimidine biosynthesis</keyword>
<comment type="catalytic activity">
    <reaction evidence="8">
        <text>L-glutamine + H2O = L-glutamate + NH4(+)</text>
        <dbReference type="Rhea" id="RHEA:15889"/>
        <dbReference type="ChEBI" id="CHEBI:15377"/>
        <dbReference type="ChEBI" id="CHEBI:28938"/>
        <dbReference type="ChEBI" id="CHEBI:29985"/>
        <dbReference type="ChEBI" id="CHEBI:58359"/>
    </reaction>
</comment>
<dbReference type="PRINTS" id="PR00096">
    <property type="entry name" value="GATASE"/>
</dbReference>
<dbReference type="PROSITE" id="PS51273">
    <property type="entry name" value="GATASE_TYPE_1"/>
    <property type="match status" value="1"/>
</dbReference>
<feature type="active site" evidence="8">
    <location>
        <position position="332"/>
    </location>
</feature>
<feature type="binding site" evidence="8">
    <location>
        <position position="219"/>
    </location>
    <ligand>
        <name>L-glutamine</name>
        <dbReference type="ChEBI" id="CHEBI:58359"/>
    </ligand>
</feature>
<dbReference type="SUPFAM" id="SSF52317">
    <property type="entry name" value="Class I glutamine amidotransferase-like"/>
    <property type="match status" value="1"/>
</dbReference>
<dbReference type="InterPro" id="IPR036480">
    <property type="entry name" value="CarbP_synth_ssu_N_sf"/>
</dbReference>
<reference evidence="11" key="1">
    <citation type="journal article" date="2019" name="Int. J. Syst. Evol. Microbiol.">
        <title>The Global Catalogue of Microorganisms (GCM) 10K type strain sequencing project: providing services to taxonomists for standard genome sequencing and annotation.</title>
        <authorList>
            <consortium name="The Broad Institute Genomics Platform"/>
            <consortium name="The Broad Institute Genome Sequencing Center for Infectious Disease"/>
            <person name="Wu L."/>
            <person name="Ma J."/>
        </authorList>
    </citation>
    <scope>NUCLEOTIDE SEQUENCE [LARGE SCALE GENOMIC DNA]</scope>
    <source>
        <strain evidence="11">NBRC 106396</strain>
    </source>
</reference>
<evidence type="ECO:0000313" key="11">
    <source>
        <dbReference type="Proteomes" id="UP001596549"/>
    </source>
</evidence>
<dbReference type="CDD" id="cd01744">
    <property type="entry name" value="GATase1_CPSase"/>
    <property type="match status" value="1"/>
</dbReference>
<dbReference type="RefSeq" id="WP_379749353.1">
    <property type="nucleotide sequence ID" value="NZ_JBHTCP010000016.1"/>
</dbReference>
<comment type="function">
    <text evidence="8">Small subunit of the glutamine-dependent carbamoyl phosphate synthetase (CPSase). CPSase catalyzes the formation of carbamoyl phosphate from the ammonia moiety of glutamine, carbonate, and phosphate donated by ATP, constituting the first step of 2 biosynthetic pathways, one leading to arginine and/or urea and the other to pyrimidine nucleotides. The small subunit (glutamine amidotransferase) binds and cleaves glutamine to supply the large subunit with the substrate ammonia.</text>
</comment>
<organism evidence="10 11">
    <name type="scientific">Fictibacillus iocasae</name>
    <dbReference type="NCBI Taxonomy" id="2715437"/>
    <lineage>
        <taxon>Bacteria</taxon>
        <taxon>Bacillati</taxon>
        <taxon>Bacillota</taxon>
        <taxon>Bacilli</taxon>
        <taxon>Bacillales</taxon>
        <taxon>Fictibacillaceae</taxon>
        <taxon>Fictibacillus</taxon>
    </lineage>
</organism>